<feature type="signal peptide" evidence="1">
    <location>
        <begin position="1"/>
        <end position="22"/>
    </location>
</feature>
<dbReference type="Gene3D" id="2.60.40.10">
    <property type="entry name" value="Immunoglobulins"/>
    <property type="match status" value="2"/>
</dbReference>
<dbReference type="STRING" id="1166018.FAES_1659"/>
<evidence type="ECO:0008006" key="4">
    <source>
        <dbReference type="Google" id="ProtNLM"/>
    </source>
</evidence>
<dbReference type="KEGG" id="fae:FAES_1659"/>
<gene>
    <name evidence="2" type="ORF">FAES_1659</name>
</gene>
<dbReference type="eggNOG" id="ENOG502Z9CQ">
    <property type="taxonomic scope" value="Bacteria"/>
</dbReference>
<name>I0K6B6_9BACT</name>
<dbReference type="EMBL" id="HE796683">
    <property type="protein sequence ID" value="CCG99669.1"/>
    <property type="molecule type" value="Genomic_DNA"/>
</dbReference>
<dbReference type="InterPro" id="IPR013783">
    <property type="entry name" value="Ig-like_fold"/>
</dbReference>
<evidence type="ECO:0000313" key="2">
    <source>
        <dbReference type="EMBL" id="CCG99669.1"/>
    </source>
</evidence>
<dbReference type="Proteomes" id="UP000011058">
    <property type="component" value="Chromosome"/>
</dbReference>
<keyword evidence="1" id="KW-0732">Signal</keyword>
<dbReference type="AlphaFoldDB" id="I0K6B6"/>
<dbReference type="PATRIC" id="fig|1166018.3.peg.3396"/>
<organism evidence="2 3">
    <name type="scientific">Fibrella aestuarina BUZ 2</name>
    <dbReference type="NCBI Taxonomy" id="1166018"/>
    <lineage>
        <taxon>Bacteria</taxon>
        <taxon>Pseudomonadati</taxon>
        <taxon>Bacteroidota</taxon>
        <taxon>Cytophagia</taxon>
        <taxon>Cytophagales</taxon>
        <taxon>Spirosomataceae</taxon>
        <taxon>Fibrella</taxon>
    </lineage>
</organism>
<proteinExistence type="predicted"/>
<accession>I0K6B6</accession>
<sequence length="521" mass="59420">MTNFRVLAFLLLGWFVGPACWAQDSKTIQLLFPQQTDWQNIAEGQTLRFDLKSNCPPADSATFSIEQGIVEGMSFDSLGHFSWTPSYDLADRIKTVRVIPVIFQVRNRRGESATQLIEFKVQHVNRPPVVEDLPTFYVRFQTQNVYKFDAKQVYDADGDPIVFIPIPDQMPEGSKLTAQGELTWTLSRNQFNTLRGKPLYVEFWVEDQPTKARTKGRLKIDVTQMDLPPVISIVPKDTQYRIRENAAINLKFYLSDPNGDDDISTFDFLSTNQAITKAALVKNTNNQYEFIWTPGYDFVRDPYDTVRVDLTFFVLDKAQNRDEQTIHITVSNTVNEEAKDRYTYALYRQVLVQAWNLVEQLDEKEGELKRDYKRAKGGKRNRSMANASLGAVTGISPTIKDPGNQRLISAIGGTAVLTMGTLEATEVIGKSMKDLLDRYNYVLGKKTELQNKGDVFAREFALKSTRRTGDFIKKLDDFRNSMNLSGLVALELDANWQNKKEATDKAIKRTFKDFTPLEEAQ</sequence>
<protein>
    <recommendedName>
        <fullName evidence="4">Cadherin domain-containing protein</fullName>
    </recommendedName>
</protein>
<evidence type="ECO:0000256" key="1">
    <source>
        <dbReference type="SAM" id="SignalP"/>
    </source>
</evidence>
<dbReference type="HOGENOM" id="CLU_518506_0_0_10"/>
<feature type="chain" id="PRO_5003630319" description="Cadherin domain-containing protein" evidence="1">
    <location>
        <begin position="23"/>
        <end position="521"/>
    </location>
</feature>
<evidence type="ECO:0000313" key="3">
    <source>
        <dbReference type="Proteomes" id="UP000011058"/>
    </source>
</evidence>
<dbReference type="RefSeq" id="WP_015330768.1">
    <property type="nucleotide sequence ID" value="NC_020054.1"/>
</dbReference>
<keyword evidence="3" id="KW-1185">Reference proteome</keyword>
<reference evidence="2 3" key="1">
    <citation type="journal article" date="2012" name="J. Bacteriol.">
        <title>Genome Sequence of Fibrella aestuarina BUZ 2T, a Filamentous Marine Bacterium.</title>
        <authorList>
            <person name="Filippini M."/>
            <person name="Qi W."/>
            <person name="Blom J."/>
            <person name="Goesmann A."/>
            <person name="Smits T.H."/>
            <person name="Bagheri H.C."/>
        </authorList>
    </citation>
    <scope>NUCLEOTIDE SEQUENCE [LARGE SCALE GENOMIC DNA]</scope>
    <source>
        <strain evidence="3">BUZ 2T</strain>
    </source>
</reference>